<evidence type="ECO:0000259" key="17">
    <source>
        <dbReference type="PROSITE" id="PS50042"/>
    </source>
</evidence>
<evidence type="ECO:0000256" key="16">
    <source>
        <dbReference type="SAM" id="Phobius"/>
    </source>
</evidence>
<comment type="subcellular location">
    <subcellularLocation>
        <location evidence="1">Membrane</location>
        <topology evidence="1">Multi-pass membrane protein</topology>
    </subcellularLocation>
</comment>
<feature type="compositionally biased region" description="Polar residues" evidence="15">
    <location>
        <begin position="872"/>
        <end position="883"/>
    </location>
</feature>
<feature type="transmembrane region" description="Helical" evidence="16">
    <location>
        <begin position="227"/>
        <end position="245"/>
    </location>
</feature>
<dbReference type="PROSITE" id="PS50113">
    <property type="entry name" value="PAC"/>
    <property type="match status" value="1"/>
</dbReference>
<dbReference type="InterPro" id="IPR005821">
    <property type="entry name" value="Ion_trans_dom"/>
</dbReference>
<dbReference type="PRINTS" id="PR01463">
    <property type="entry name" value="EAGCHANLFMLY"/>
</dbReference>
<dbReference type="PANTHER" id="PTHR10217">
    <property type="entry name" value="VOLTAGE AND LIGAND GATED POTASSIUM CHANNEL"/>
    <property type="match status" value="1"/>
</dbReference>
<dbReference type="CDD" id="cd00038">
    <property type="entry name" value="CAP_ED"/>
    <property type="match status" value="1"/>
</dbReference>
<evidence type="ECO:0000256" key="12">
    <source>
        <dbReference type="ARBA" id="ARBA00023136"/>
    </source>
</evidence>
<evidence type="ECO:0000259" key="19">
    <source>
        <dbReference type="PROSITE" id="PS50113"/>
    </source>
</evidence>
<reference evidence="20 21" key="1">
    <citation type="journal article" date="2016" name="Nat. Commun.">
        <title>Extremotolerant tardigrade genome and improved radiotolerance of human cultured cells by tardigrade-unique protein.</title>
        <authorList>
            <person name="Hashimoto T."/>
            <person name="Horikawa D.D."/>
            <person name="Saito Y."/>
            <person name="Kuwahara H."/>
            <person name="Kozuka-Hata H."/>
            <person name="Shin-I T."/>
            <person name="Minakuchi Y."/>
            <person name="Ohishi K."/>
            <person name="Motoyama A."/>
            <person name="Aizu T."/>
            <person name="Enomoto A."/>
            <person name="Kondo K."/>
            <person name="Tanaka S."/>
            <person name="Hara Y."/>
            <person name="Koshikawa S."/>
            <person name="Sagara H."/>
            <person name="Miura T."/>
            <person name="Yokobori S."/>
            <person name="Miyagawa K."/>
            <person name="Suzuki Y."/>
            <person name="Kubo T."/>
            <person name="Oyama M."/>
            <person name="Kohara Y."/>
            <person name="Fujiyama A."/>
            <person name="Arakawa K."/>
            <person name="Katayama T."/>
            <person name="Toyoda A."/>
            <person name="Kunieda T."/>
        </authorList>
    </citation>
    <scope>NUCLEOTIDE SEQUENCE [LARGE SCALE GENOMIC DNA]</scope>
    <source>
        <strain evidence="20 21">YOKOZUNA-1</strain>
    </source>
</reference>
<keyword evidence="9" id="KW-0630">Potassium</keyword>
<feature type="domain" description="PAC" evidence="19">
    <location>
        <begin position="96"/>
        <end position="148"/>
    </location>
</feature>
<dbReference type="EMBL" id="BDGG01000003">
    <property type="protein sequence ID" value="GAU95370.1"/>
    <property type="molecule type" value="Genomic_DNA"/>
</dbReference>
<keyword evidence="12 16" id="KW-0472">Membrane</keyword>
<keyword evidence="2" id="KW-0813">Transport</keyword>
<name>A0A1D1V399_RAMVA</name>
<comment type="caution">
    <text evidence="20">The sequence shown here is derived from an EMBL/GenBank/DDBJ whole genome shotgun (WGS) entry which is preliminary data.</text>
</comment>
<evidence type="ECO:0000256" key="9">
    <source>
        <dbReference type="ARBA" id="ARBA00022958"/>
    </source>
</evidence>
<accession>A0A1D1V399</accession>
<evidence type="ECO:0000256" key="2">
    <source>
        <dbReference type="ARBA" id="ARBA00022448"/>
    </source>
</evidence>
<evidence type="ECO:0000256" key="14">
    <source>
        <dbReference type="ARBA" id="ARBA00023303"/>
    </source>
</evidence>
<keyword evidence="10 16" id="KW-1133">Transmembrane helix</keyword>
<dbReference type="FunFam" id="3.30.450.20:FF:000009">
    <property type="entry name" value="Potassium voltage-gated channel subfamily H member 1"/>
    <property type="match status" value="1"/>
</dbReference>
<evidence type="ECO:0000256" key="6">
    <source>
        <dbReference type="ARBA" id="ARBA00022826"/>
    </source>
</evidence>
<dbReference type="Pfam" id="PF00520">
    <property type="entry name" value="Ion_trans"/>
    <property type="match status" value="1"/>
</dbReference>
<dbReference type="PRINTS" id="PR01464">
    <property type="entry name" value="EAGCHANNEL"/>
</dbReference>
<organism evidence="20 21">
    <name type="scientific">Ramazzottius varieornatus</name>
    <name type="common">Water bear</name>
    <name type="synonym">Tardigrade</name>
    <dbReference type="NCBI Taxonomy" id="947166"/>
    <lineage>
        <taxon>Eukaryota</taxon>
        <taxon>Metazoa</taxon>
        <taxon>Ecdysozoa</taxon>
        <taxon>Tardigrada</taxon>
        <taxon>Eutardigrada</taxon>
        <taxon>Parachela</taxon>
        <taxon>Hypsibioidea</taxon>
        <taxon>Ramazzottiidae</taxon>
        <taxon>Ramazzottius</taxon>
    </lineage>
</organism>
<keyword evidence="4" id="KW-0597">Phosphoprotein</keyword>
<keyword evidence="6" id="KW-0631">Potassium channel</keyword>
<evidence type="ECO:0000256" key="7">
    <source>
        <dbReference type="ARBA" id="ARBA00022860"/>
    </source>
</evidence>
<dbReference type="InterPro" id="IPR014710">
    <property type="entry name" value="RmlC-like_jellyroll"/>
</dbReference>
<evidence type="ECO:0000256" key="15">
    <source>
        <dbReference type="SAM" id="MobiDB-lite"/>
    </source>
</evidence>
<dbReference type="Gene3D" id="3.30.450.20">
    <property type="entry name" value="PAS domain"/>
    <property type="match status" value="1"/>
</dbReference>
<dbReference type="PROSITE" id="PS50042">
    <property type="entry name" value="CNMP_BINDING_3"/>
    <property type="match status" value="1"/>
</dbReference>
<evidence type="ECO:0000313" key="21">
    <source>
        <dbReference type="Proteomes" id="UP000186922"/>
    </source>
</evidence>
<feature type="region of interest" description="Disordered" evidence="15">
    <location>
        <begin position="756"/>
        <end position="775"/>
    </location>
</feature>
<dbReference type="Gene3D" id="1.10.287.70">
    <property type="match status" value="1"/>
</dbReference>
<evidence type="ECO:0000313" key="20">
    <source>
        <dbReference type="EMBL" id="GAU95370.1"/>
    </source>
</evidence>
<keyword evidence="11" id="KW-0406">Ion transport</keyword>
<feature type="domain" description="Cyclic nucleotide-binding" evidence="17">
    <location>
        <begin position="616"/>
        <end position="694"/>
    </location>
</feature>
<dbReference type="SUPFAM" id="SSF55785">
    <property type="entry name" value="PYP-like sensor domain (PAS domain)"/>
    <property type="match status" value="1"/>
</dbReference>
<feature type="domain" description="PAS" evidence="18">
    <location>
        <begin position="45"/>
        <end position="76"/>
    </location>
</feature>
<dbReference type="Gene3D" id="1.10.1200.260">
    <property type="match status" value="1"/>
</dbReference>
<dbReference type="InterPro" id="IPR003938">
    <property type="entry name" value="K_chnl_volt-dep_EAG/ELK/ERG"/>
</dbReference>
<dbReference type="SMART" id="SM00100">
    <property type="entry name" value="cNMP"/>
    <property type="match status" value="1"/>
</dbReference>
<evidence type="ECO:0000256" key="13">
    <source>
        <dbReference type="ARBA" id="ARBA00023180"/>
    </source>
</evidence>
<keyword evidence="8" id="KW-0851">Voltage-gated channel</keyword>
<dbReference type="AlphaFoldDB" id="A0A1D1V399"/>
<dbReference type="InterPro" id="IPR000014">
    <property type="entry name" value="PAS"/>
</dbReference>
<dbReference type="STRING" id="947166.A0A1D1V399"/>
<dbReference type="InterPro" id="IPR035965">
    <property type="entry name" value="PAS-like_dom_sf"/>
</dbReference>
<feature type="transmembrane region" description="Helical" evidence="16">
    <location>
        <begin position="265"/>
        <end position="288"/>
    </location>
</feature>
<dbReference type="InterPro" id="IPR003949">
    <property type="entry name" value="K_chnl_volt-dep_EAG"/>
</dbReference>
<dbReference type="SMART" id="SM00086">
    <property type="entry name" value="PAC"/>
    <property type="match status" value="1"/>
</dbReference>
<evidence type="ECO:0000256" key="11">
    <source>
        <dbReference type="ARBA" id="ARBA00023065"/>
    </source>
</evidence>
<dbReference type="InterPro" id="IPR000700">
    <property type="entry name" value="PAS-assoc_C"/>
</dbReference>
<dbReference type="PROSITE" id="PS50112">
    <property type="entry name" value="PAS"/>
    <property type="match status" value="1"/>
</dbReference>
<dbReference type="GO" id="GO:0008076">
    <property type="term" value="C:voltage-gated potassium channel complex"/>
    <property type="evidence" value="ECO:0007669"/>
    <property type="project" value="TreeGrafter"/>
</dbReference>
<evidence type="ECO:0000256" key="4">
    <source>
        <dbReference type="ARBA" id="ARBA00022553"/>
    </source>
</evidence>
<dbReference type="Pfam" id="PF00027">
    <property type="entry name" value="cNMP_binding"/>
    <property type="match status" value="1"/>
</dbReference>
<evidence type="ECO:0000256" key="3">
    <source>
        <dbReference type="ARBA" id="ARBA00022538"/>
    </source>
</evidence>
<dbReference type="CDD" id="cd00130">
    <property type="entry name" value="PAS"/>
    <property type="match status" value="1"/>
</dbReference>
<feature type="transmembrane region" description="Helical" evidence="16">
    <location>
        <begin position="490"/>
        <end position="510"/>
    </location>
</feature>
<dbReference type="Pfam" id="PF13426">
    <property type="entry name" value="PAS_9"/>
    <property type="match status" value="1"/>
</dbReference>
<keyword evidence="14" id="KW-0407">Ion channel</keyword>
<evidence type="ECO:0008006" key="22">
    <source>
        <dbReference type="Google" id="ProtNLM"/>
    </source>
</evidence>
<dbReference type="Gene3D" id="2.60.120.10">
    <property type="entry name" value="Jelly Rolls"/>
    <property type="match status" value="1"/>
</dbReference>
<evidence type="ECO:0000256" key="8">
    <source>
        <dbReference type="ARBA" id="ARBA00022882"/>
    </source>
</evidence>
<dbReference type="InterPro" id="IPR000595">
    <property type="entry name" value="cNMP-bd_dom"/>
</dbReference>
<evidence type="ECO:0000259" key="18">
    <source>
        <dbReference type="PROSITE" id="PS50112"/>
    </source>
</evidence>
<dbReference type="GO" id="GO:0042391">
    <property type="term" value="P:regulation of membrane potential"/>
    <property type="evidence" value="ECO:0007669"/>
    <property type="project" value="TreeGrafter"/>
</dbReference>
<dbReference type="Proteomes" id="UP000186922">
    <property type="component" value="Unassembled WGS sequence"/>
</dbReference>
<protein>
    <recommendedName>
        <fullName evidence="22">Cyclic nucleotide-binding domain-containing protein</fullName>
    </recommendedName>
</protein>
<keyword evidence="21" id="KW-1185">Reference proteome</keyword>
<dbReference type="SUPFAM" id="SSF81324">
    <property type="entry name" value="Voltage-gated potassium channels"/>
    <property type="match status" value="1"/>
</dbReference>
<dbReference type="InterPro" id="IPR001610">
    <property type="entry name" value="PAC"/>
</dbReference>
<keyword evidence="7" id="KW-0112">Calmodulin-binding</keyword>
<feature type="transmembrane region" description="Helical" evidence="16">
    <location>
        <begin position="353"/>
        <end position="379"/>
    </location>
</feature>
<dbReference type="PANTHER" id="PTHR10217:SF435">
    <property type="entry name" value="POTASSIUM VOLTAGE-GATED CHANNEL PROTEIN EAG"/>
    <property type="match status" value="1"/>
</dbReference>
<dbReference type="GO" id="GO:0005249">
    <property type="term" value="F:voltage-gated potassium channel activity"/>
    <property type="evidence" value="ECO:0007669"/>
    <property type="project" value="InterPro"/>
</dbReference>
<dbReference type="GO" id="GO:0005516">
    <property type="term" value="F:calmodulin binding"/>
    <property type="evidence" value="ECO:0007669"/>
    <property type="project" value="UniProtKB-KW"/>
</dbReference>
<evidence type="ECO:0000256" key="1">
    <source>
        <dbReference type="ARBA" id="ARBA00004141"/>
    </source>
</evidence>
<dbReference type="FunFam" id="1.10.1200.260:FF:000003">
    <property type="entry name" value="Potassium voltage-gated channel subfamily H member 1"/>
    <property type="match status" value="1"/>
</dbReference>
<feature type="transmembrane region" description="Helical" evidence="16">
    <location>
        <begin position="462"/>
        <end position="483"/>
    </location>
</feature>
<keyword evidence="3" id="KW-0633">Potassium transport</keyword>
<keyword evidence="5 16" id="KW-0812">Transmembrane</keyword>
<dbReference type="SUPFAM" id="SSF51206">
    <property type="entry name" value="cAMP-binding domain-like"/>
    <property type="match status" value="1"/>
</dbReference>
<keyword evidence="13" id="KW-0325">Glycoprotein</keyword>
<dbReference type="InterPro" id="IPR050818">
    <property type="entry name" value="KCNH_animal-type"/>
</dbReference>
<proteinExistence type="predicted"/>
<dbReference type="NCBIfam" id="TIGR00229">
    <property type="entry name" value="sensory_box"/>
    <property type="match status" value="1"/>
</dbReference>
<feature type="region of interest" description="Disordered" evidence="15">
    <location>
        <begin position="863"/>
        <end position="889"/>
    </location>
</feature>
<evidence type="ECO:0000256" key="5">
    <source>
        <dbReference type="ARBA" id="ARBA00022692"/>
    </source>
</evidence>
<dbReference type="FunFam" id="2.60.120.10:FF:000009">
    <property type="entry name" value="Potassium voltage-gated channel subfamily H member 1"/>
    <property type="match status" value="1"/>
</dbReference>
<dbReference type="OrthoDB" id="447251at2759"/>
<evidence type="ECO:0000256" key="10">
    <source>
        <dbReference type="ARBA" id="ARBA00022989"/>
    </source>
</evidence>
<dbReference type="InterPro" id="IPR018490">
    <property type="entry name" value="cNMP-bd_dom_sf"/>
</dbReference>
<sequence>MPGSKRGLVAPQNTILDSIVNLVKRNNWQDACFILANAQIYESPIIYCSETFCKLTGFNRADVMQKSCMCSFMHGELTDVTSIERVKFSLEKQHPVQLEILLYKKNKSPMWIVMQVAPIKNEKDIVALYLLIFKDITALKQPIEEEDSKGGLSKFAKIARSVTKTRSAFGGFSNSTSATLENGRPTTSSSSATSVNIVALPQYRQEAPKTPPHIILHYTSFKTTWDWMILFLTFYTSIMVPYNVAFEFKTSDSIPTLATDSIVDIVFFIDIILNFHTTFVGPTGGIVSDPKIIRRTYLKSWFLIDLLACLPYDIFNAFDPKAESMGSVFSAFKVLRLLRLGRVARKLDHFMEYGAAVLLLLMSSYMLIAHWLACIWYSIGKTEAETGIEFGWLFRLGRELHAPFRFVAPPENWTQPIGSSLSGASIKLASSGVTWYSNDTTGNSSRTTEFGLMGGPSHSACYVSALYFTTSSITSVGFGNIAANTPNEKIFSIVVMVIGALIYATIFGHVTTIIANMTATMARYHEMLNSVRDFMRLHEVPRALSERVLDYVVSTWSITKGIDTAKVLNYCPKDMKADICVHLNRDVFNEHPAFRLASDGCLRALAMHFVTNHSAPGDLLFHTGESVDTLCFVISGSLEITQDDEVVALLGRGDVLGDQFWADDYTVGQSCANVRALTYCDFHSIKRESLLDVLRFYHSFKNSFQRNMVLTYNLKNRLVFRKLSDILREKQLAERDKTDTSAQRDAARNNVRKLFSKLRKGSEHPSSSSTASLAVPGTVNIELMTKEEMQAARQPPPGSRKNSMIDVVSGNDASPVKVTRVTEQSEQHALIGWKRLTAAAKEASGNQGDTAWKKIIAAGKAAREAEREKAASTGTSPARSPTVGSPGGSSFFATAPSMEKTEPAPGLKGLLKASTRSPLAKITRQPHAIDGGTDDSAATGGTAVWTPESLQRATAELTSVITNAISQLSAIQAEMVKLKDNQKM</sequence>
<gene>
    <name evidence="20" type="primary">RvY_06999-1</name>
    <name evidence="20" type="synonym">RvY_06999.1</name>
    <name evidence="20" type="ORF">RvY_06999</name>
</gene>